<dbReference type="PANTHER" id="PTHR23133:SF2">
    <property type="entry name" value="IMIDAZOLEGLYCEROL-PHOSPHATE DEHYDRATASE"/>
    <property type="match status" value="1"/>
</dbReference>
<dbReference type="PROSITE" id="PS00954">
    <property type="entry name" value="IGP_DEHYDRATASE_1"/>
    <property type="match status" value="1"/>
</dbReference>
<name>A0A841RCY3_9SPIO</name>
<evidence type="ECO:0000313" key="8">
    <source>
        <dbReference type="EMBL" id="MBB6480252.1"/>
    </source>
</evidence>
<dbReference type="FunFam" id="3.30.230.40:FF:000003">
    <property type="entry name" value="Imidazoleglycerol-phosphate dehydratase HisB"/>
    <property type="match status" value="1"/>
</dbReference>
<dbReference type="InterPro" id="IPR000807">
    <property type="entry name" value="ImidazoleglycerolP_deHydtase"/>
</dbReference>
<protein>
    <recommendedName>
        <fullName evidence="2 6">Imidazoleglycerol-phosphate dehydratase</fullName>
        <shortName evidence="6">IGPD</shortName>
        <ecNumber evidence="6 7">4.2.1.19</ecNumber>
    </recommendedName>
</protein>
<evidence type="ECO:0000313" key="9">
    <source>
        <dbReference type="Proteomes" id="UP000587760"/>
    </source>
</evidence>
<comment type="caution">
    <text evidence="8">The sequence shown here is derived from an EMBL/GenBank/DDBJ whole genome shotgun (WGS) entry which is preliminary data.</text>
</comment>
<organism evidence="8 9">
    <name type="scientific">Spirochaeta isovalerica</name>
    <dbReference type="NCBI Taxonomy" id="150"/>
    <lineage>
        <taxon>Bacteria</taxon>
        <taxon>Pseudomonadati</taxon>
        <taxon>Spirochaetota</taxon>
        <taxon>Spirochaetia</taxon>
        <taxon>Spirochaetales</taxon>
        <taxon>Spirochaetaceae</taxon>
        <taxon>Spirochaeta</taxon>
    </lineage>
</organism>
<gene>
    <name evidence="6" type="primary">hisB</name>
    <name evidence="8" type="ORF">HNR50_001910</name>
</gene>
<dbReference type="CDD" id="cd07914">
    <property type="entry name" value="IGPD"/>
    <property type="match status" value="1"/>
</dbReference>
<dbReference type="UniPathway" id="UPA00031">
    <property type="reaction ID" value="UER00011"/>
</dbReference>
<comment type="subcellular location">
    <subcellularLocation>
        <location evidence="6 7">Cytoplasm</location>
    </subcellularLocation>
</comment>
<dbReference type="Pfam" id="PF00475">
    <property type="entry name" value="IGPD"/>
    <property type="match status" value="1"/>
</dbReference>
<sequence>MPVEIKRETAETKIFLKLDLESRNKPAISTGLPFFDHMLYAMAFHGKFFLELKADGDVDVDPHHLVEDTGLVLGQAFLKSFRDKGAINRYGQAKIPMDDALSEVVIDVCNRPYLVYNVSYPQEMSGNFANYLFKEFFQAFVSEAKINLHLLSHYGENSHHISESLFKAMGIALEYAFRKTGASGTESMSTKGVI</sequence>
<dbReference type="RefSeq" id="WP_246433918.1">
    <property type="nucleotide sequence ID" value="NZ_JACHGJ010000002.1"/>
</dbReference>
<evidence type="ECO:0000256" key="5">
    <source>
        <dbReference type="ARBA" id="ARBA00023239"/>
    </source>
</evidence>
<dbReference type="PROSITE" id="PS00955">
    <property type="entry name" value="IGP_DEHYDRATASE_2"/>
    <property type="match status" value="1"/>
</dbReference>
<dbReference type="PANTHER" id="PTHR23133">
    <property type="entry name" value="IMIDAZOLEGLYCEROL-PHOSPHATE DEHYDRATASE HIS7"/>
    <property type="match status" value="1"/>
</dbReference>
<comment type="catalytic activity">
    <reaction evidence="6 7">
        <text>D-erythro-1-(imidazol-4-yl)glycerol 3-phosphate = 3-(imidazol-4-yl)-2-oxopropyl phosphate + H2O</text>
        <dbReference type="Rhea" id="RHEA:11040"/>
        <dbReference type="ChEBI" id="CHEBI:15377"/>
        <dbReference type="ChEBI" id="CHEBI:57766"/>
        <dbReference type="ChEBI" id="CHEBI:58278"/>
        <dbReference type="EC" id="4.2.1.19"/>
    </reaction>
</comment>
<evidence type="ECO:0000256" key="1">
    <source>
        <dbReference type="ARBA" id="ARBA00005047"/>
    </source>
</evidence>
<dbReference type="Proteomes" id="UP000587760">
    <property type="component" value="Unassembled WGS sequence"/>
</dbReference>
<keyword evidence="9" id="KW-1185">Reference proteome</keyword>
<reference evidence="8 9" key="1">
    <citation type="submission" date="2020-08" db="EMBL/GenBank/DDBJ databases">
        <title>Genomic Encyclopedia of Type Strains, Phase IV (KMG-IV): sequencing the most valuable type-strain genomes for metagenomic binning, comparative biology and taxonomic classification.</title>
        <authorList>
            <person name="Goeker M."/>
        </authorList>
    </citation>
    <scope>NUCLEOTIDE SEQUENCE [LARGE SCALE GENOMIC DNA]</scope>
    <source>
        <strain evidence="8 9">DSM 2461</strain>
    </source>
</reference>
<dbReference type="EC" id="4.2.1.19" evidence="6 7"/>
<evidence type="ECO:0000256" key="6">
    <source>
        <dbReference type="HAMAP-Rule" id="MF_00076"/>
    </source>
</evidence>
<comment type="similarity">
    <text evidence="6 7">Belongs to the imidazoleglycerol-phosphate dehydratase family.</text>
</comment>
<accession>A0A841RCY3</accession>
<evidence type="ECO:0000256" key="4">
    <source>
        <dbReference type="ARBA" id="ARBA00023102"/>
    </source>
</evidence>
<keyword evidence="3 6" id="KW-0028">Amino-acid biosynthesis</keyword>
<dbReference type="NCBIfam" id="NF002114">
    <property type="entry name" value="PRK00951.2-4"/>
    <property type="match status" value="1"/>
</dbReference>
<dbReference type="InterPro" id="IPR020568">
    <property type="entry name" value="Ribosomal_Su5_D2-typ_SF"/>
</dbReference>
<dbReference type="AlphaFoldDB" id="A0A841RCY3"/>
<dbReference type="GO" id="GO:0005737">
    <property type="term" value="C:cytoplasm"/>
    <property type="evidence" value="ECO:0007669"/>
    <property type="project" value="UniProtKB-SubCell"/>
</dbReference>
<dbReference type="SUPFAM" id="SSF54211">
    <property type="entry name" value="Ribosomal protein S5 domain 2-like"/>
    <property type="match status" value="2"/>
</dbReference>
<keyword evidence="5 6" id="KW-0456">Lyase</keyword>
<dbReference type="EMBL" id="JACHGJ010000002">
    <property type="protein sequence ID" value="MBB6480252.1"/>
    <property type="molecule type" value="Genomic_DNA"/>
</dbReference>
<keyword evidence="4 6" id="KW-0368">Histidine biosynthesis</keyword>
<evidence type="ECO:0000256" key="7">
    <source>
        <dbReference type="RuleBase" id="RU000599"/>
    </source>
</evidence>
<evidence type="ECO:0000256" key="3">
    <source>
        <dbReference type="ARBA" id="ARBA00022605"/>
    </source>
</evidence>
<dbReference type="InterPro" id="IPR020565">
    <property type="entry name" value="ImidazoleglycerP_deHydtase_CS"/>
</dbReference>
<dbReference type="FunFam" id="3.30.230.40:FF:000001">
    <property type="entry name" value="Imidazoleglycerol-phosphate dehydratase HisB"/>
    <property type="match status" value="1"/>
</dbReference>
<dbReference type="GO" id="GO:0000105">
    <property type="term" value="P:L-histidine biosynthetic process"/>
    <property type="evidence" value="ECO:0007669"/>
    <property type="project" value="UniProtKB-UniRule"/>
</dbReference>
<dbReference type="InterPro" id="IPR038494">
    <property type="entry name" value="IGPD_sf"/>
</dbReference>
<dbReference type="Gene3D" id="3.30.230.40">
    <property type="entry name" value="Imidazole glycerol phosphate dehydratase, domain 1"/>
    <property type="match status" value="2"/>
</dbReference>
<comment type="pathway">
    <text evidence="1 6 7">Amino-acid biosynthesis; L-histidine biosynthesis; L-histidine from 5-phospho-alpha-D-ribose 1-diphosphate: step 6/9.</text>
</comment>
<proteinExistence type="inferred from homology"/>
<dbReference type="HAMAP" id="MF_00076">
    <property type="entry name" value="HisB"/>
    <property type="match status" value="1"/>
</dbReference>
<dbReference type="GO" id="GO:0004424">
    <property type="term" value="F:imidazoleglycerol-phosphate dehydratase activity"/>
    <property type="evidence" value="ECO:0007669"/>
    <property type="project" value="UniProtKB-UniRule"/>
</dbReference>
<evidence type="ECO:0000256" key="2">
    <source>
        <dbReference type="ARBA" id="ARBA00016664"/>
    </source>
</evidence>
<keyword evidence="6" id="KW-0963">Cytoplasm</keyword>